<keyword evidence="3" id="KW-1185">Reference proteome</keyword>
<dbReference type="PANTHER" id="PTHR30383:SF5">
    <property type="entry name" value="SGNH HYDROLASE-TYPE ESTERASE DOMAIN-CONTAINING PROTEIN"/>
    <property type="match status" value="1"/>
</dbReference>
<name>A0ABQ8F575_9FUNG</name>
<dbReference type="Proteomes" id="UP001648503">
    <property type="component" value="Unassembled WGS sequence"/>
</dbReference>
<proteinExistence type="predicted"/>
<dbReference type="CDD" id="cd00229">
    <property type="entry name" value="SGNH_hydrolase"/>
    <property type="match status" value="1"/>
</dbReference>
<reference evidence="2 3" key="1">
    <citation type="submission" date="2021-02" db="EMBL/GenBank/DDBJ databases">
        <title>Variation within the Batrachochytrium salamandrivorans European outbreak.</title>
        <authorList>
            <person name="Kelly M."/>
            <person name="Pasmans F."/>
            <person name="Shea T.P."/>
            <person name="Munoz J.F."/>
            <person name="Carranza S."/>
            <person name="Cuomo C.A."/>
            <person name="Martel A."/>
        </authorList>
    </citation>
    <scope>NUCLEOTIDE SEQUENCE [LARGE SCALE GENOMIC DNA]</scope>
    <source>
        <strain evidence="2 3">AMFP18/2</strain>
    </source>
</reference>
<dbReference type="SUPFAM" id="SSF52266">
    <property type="entry name" value="SGNH hydrolase"/>
    <property type="match status" value="1"/>
</dbReference>
<accession>A0ABQ8F575</accession>
<sequence length="337" mass="37361">MSNTNDNKARLRTNTTKDAAKSTDTSILKSKDASFSLLSQTSLPSTTASVSFTPGTRLAEFITATRACIRVIQALLYSYITTYVAYGSAATVHRGGAMDNTLLIIGDDFAAGVGDSATLGSVPGLARFLARELTKESKIKQTWSIFNCGIKDSTSADWLPLSEKDSSQTEPTYFEKLFEKPKYAKAQVIILMVGFNDSRIKSESTTQLEISPEQTMANIHGICKVLGNMGKDVFVCPVVNTGDSFVSDDLIEKNMRRNEMIFEYTCRGDKKHVFAGPKIDVFNYEYRVDRYYADDKIHFSDKGYDKFAKDFVDVLANRLVQIEFSKFAKALGLKLTA</sequence>
<dbReference type="InterPro" id="IPR013830">
    <property type="entry name" value="SGNH_hydro"/>
</dbReference>
<feature type="domain" description="SGNH hydrolase-type esterase" evidence="1">
    <location>
        <begin position="105"/>
        <end position="305"/>
    </location>
</feature>
<dbReference type="InterPro" id="IPR051532">
    <property type="entry name" value="Ester_Hydrolysis_Enzymes"/>
</dbReference>
<evidence type="ECO:0000313" key="3">
    <source>
        <dbReference type="Proteomes" id="UP001648503"/>
    </source>
</evidence>
<protein>
    <recommendedName>
        <fullName evidence="1">SGNH hydrolase-type esterase domain-containing protein</fullName>
    </recommendedName>
</protein>
<dbReference type="PANTHER" id="PTHR30383">
    <property type="entry name" value="THIOESTERASE 1/PROTEASE 1/LYSOPHOSPHOLIPASE L1"/>
    <property type="match status" value="1"/>
</dbReference>
<dbReference type="Pfam" id="PF13472">
    <property type="entry name" value="Lipase_GDSL_2"/>
    <property type="match status" value="1"/>
</dbReference>
<gene>
    <name evidence="2" type="ORF">BASA50_008083</name>
</gene>
<dbReference type="EMBL" id="JAFCIX010000379">
    <property type="protein sequence ID" value="KAH6592467.1"/>
    <property type="molecule type" value="Genomic_DNA"/>
</dbReference>
<evidence type="ECO:0000259" key="1">
    <source>
        <dbReference type="Pfam" id="PF13472"/>
    </source>
</evidence>
<dbReference type="InterPro" id="IPR036514">
    <property type="entry name" value="SGNH_hydro_sf"/>
</dbReference>
<comment type="caution">
    <text evidence="2">The sequence shown here is derived from an EMBL/GenBank/DDBJ whole genome shotgun (WGS) entry which is preliminary data.</text>
</comment>
<organism evidence="2 3">
    <name type="scientific">Batrachochytrium salamandrivorans</name>
    <dbReference type="NCBI Taxonomy" id="1357716"/>
    <lineage>
        <taxon>Eukaryota</taxon>
        <taxon>Fungi</taxon>
        <taxon>Fungi incertae sedis</taxon>
        <taxon>Chytridiomycota</taxon>
        <taxon>Chytridiomycota incertae sedis</taxon>
        <taxon>Chytridiomycetes</taxon>
        <taxon>Rhizophydiales</taxon>
        <taxon>Rhizophydiales incertae sedis</taxon>
        <taxon>Batrachochytrium</taxon>
    </lineage>
</organism>
<dbReference type="Gene3D" id="3.40.50.1110">
    <property type="entry name" value="SGNH hydrolase"/>
    <property type="match status" value="1"/>
</dbReference>
<evidence type="ECO:0000313" key="2">
    <source>
        <dbReference type="EMBL" id="KAH6592467.1"/>
    </source>
</evidence>